<dbReference type="PROSITE" id="PS51257">
    <property type="entry name" value="PROKAR_LIPOPROTEIN"/>
    <property type="match status" value="1"/>
</dbReference>
<evidence type="ECO:0000313" key="3">
    <source>
        <dbReference type="Proteomes" id="UP000024635"/>
    </source>
</evidence>
<feature type="transmembrane region" description="Helical" evidence="1">
    <location>
        <begin position="238"/>
        <end position="258"/>
    </location>
</feature>
<gene>
    <name evidence="2" type="primary">Acey_s0124.g1244</name>
    <name evidence="2" type="ORF">Y032_0124g1244</name>
</gene>
<organism evidence="2 3">
    <name type="scientific">Ancylostoma ceylanicum</name>
    <dbReference type="NCBI Taxonomy" id="53326"/>
    <lineage>
        <taxon>Eukaryota</taxon>
        <taxon>Metazoa</taxon>
        <taxon>Ecdysozoa</taxon>
        <taxon>Nematoda</taxon>
        <taxon>Chromadorea</taxon>
        <taxon>Rhabditida</taxon>
        <taxon>Rhabditina</taxon>
        <taxon>Rhabditomorpha</taxon>
        <taxon>Strongyloidea</taxon>
        <taxon>Ancylostomatidae</taxon>
        <taxon>Ancylostomatinae</taxon>
        <taxon>Ancylostoma</taxon>
    </lineage>
</organism>
<feature type="transmembrane region" description="Helical" evidence="1">
    <location>
        <begin position="194"/>
        <end position="218"/>
    </location>
</feature>
<feature type="transmembrane region" description="Helical" evidence="1">
    <location>
        <begin position="47"/>
        <end position="69"/>
    </location>
</feature>
<accession>A0A016T9F5</accession>
<evidence type="ECO:0000256" key="1">
    <source>
        <dbReference type="SAM" id="Phobius"/>
    </source>
</evidence>
<protein>
    <recommendedName>
        <fullName evidence="4">G-protein coupled receptors family 1 profile domain-containing protein</fullName>
    </recommendedName>
</protein>
<feature type="transmembrane region" description="Helical" evidence="1">
    <location>
        <begin position="152"/>
        <end position="174"/>
    </location>
</feature>
<comment type="caution">
    <text evidence="2">The sequence shown here is derived from an EMBL/GenBank/DDBJ whole genome shotgun (WGS) entry which is preliminary data.</text>
</comment>
<proteinExistence type="predicted"/>
<sequence>MFRYHTPIEYFQYGLNVLAAICSCCIHSYIIIRLIANYDKLSYYRNFVVAQSLVYVTDSVIMFLTNYVYCSGVLTYGQPFLPLSPHVVGIMMCAMEVISQLETTLLAIFNIYRTTVIVRSKYAVYFYIIVVVVAVISYGASLVSGLTQEIALRYVALALMSSGFLPTIVCYFMVRQHFKLINSSDIVRRMQSKLSLCLLLQWILQMISILIMWSGFAFNYFFLFTFEDARAVEAVVDVYFIIADAFLAWIPAITGLLIKWSISGFLQGKTVRSKSSSIDVCPERRKSVLVSTYTERKNSVHVSANAIARNSLKN</sequence>
<keyword evidence="1" id="KW-0812">Transmembrane</keyword>
<evidence type="ECO:0008006" key="4">
    <source>
        <dbReference type="Google" id="ProtNLM"/>
    </source>
</evidence>
<name>A0A016T9F5_9BILA</name>
<dbReference type="OrthoDB" id="5873811at2759"/>
<reference evidence="3" key="1">
    <citation type="journal article" date="2015" name="Nat. Genet.">
        <title>The genome and transcriptome of the zoonotic hookworm Ancylostoma ceylanicum identify infection-specific gene families.</title>
        <authorList>
            <person name="Schwarz E.M."/>
            <person name="Hu Y."/>
            <person name="Antoshechkin I."/>
            <person name="Miller M.M."/>
            <person name="Sternberg P.W."/>
            <person name="Aroian R.V."/>
        </authorList>
    </citation>
    <scope>NUCLEOTIDE SEQUENCE</scope>
    <source>
        <strain evidence="3">HY135</strain>
    </source>
</reference>
<evidence type="ECO:0000313" key="2">
    <source>
        <dbReference type="EMBL" id="EYB99254.1"/>
    </source>
</evidence>
<feature type="transmembrane region" description="Helical" evidence="1">
    <location>
        <begin position="124"/>
        <end position="146"/>
    </location>
</feature>
<dbReference type="EMBL" id="JARK01001460">
    <property type="protein sequence ID" value="EYB99254.1"/>
    <property type="molecule type" value="Genomic_DNA"/>
</dbReference>
<keyword evidence="1" id="KW-0472">Membrane</keyword>
<dbReference type="Proteomes" id="UP000024635">
    <property type="component" value="Unassembled WGS sequence"/>
</dbReference>
<feature type="transmembrane region" description="Helical" evidence="1">
    <location>
        <begin position="13"/>
        <end position="35"/>
    </location>
</feature>
<dbReference type="AlphaFoldDB" id="A0A016T9F5"/>
<keyword evidence="1" id="KW-1133">Transmembrane helix</keyword>
<keyword evidence="3" id="KW-1185">Reference proteome</keyword>
<feature type="transmembrane region" description="Helical" evidence="1">
    <location>
        <begin position="89"/>
        <end position="112"/>
    </location>
</feature>